<organism evidence="2 3">
    <name type="scientific">Athelia psychrophila</name>
    <dbReference type="NCBI Taxonomy" id="1759441"/>
    <lineage>
        <taxon>Eukaryota</taxon>
        <taxon>Fungi</taxon>
        <taxon>Dikarya</taxon>
        <taxon>Basidiomycota</taxon>
        <taxon>Agaricomycotina</taxon>
        <taxon>Agaricomycetes</taxon>
        <taxon>Agaricomycetidae</taxon>
        <taxon>Atheliales</taxon>
        <taxon>Atheliaceae</taxon>
        <taxon>Athelia</taxon>
    </lineage>
</organism>
<evidence type="ECO:0000313" key="3">
    <source>
        <dbReference type="Proteomes" id="UP000076532"/>
    </source>
</evidence>
<protein>
    <submittedName>
        <fullName evidence="2">Uncharacterized protein</fullName>
    </submittedName>
</protein>
<dbReference type="EMBL" id="KV417497">
    <property type="protein sequence ID" value="KZP29667.1"/>
    <property type="molecule type" value="Genomic_DNA"/>
</dbReference>
<gene>
    <name evidence="2" type="ORF">FIBSPDRAFT_851270</name>
</gene>
<evidence type="ECO:0000256" key="1">
    <source>
        <dbReference type="SAM" id="MobiDB-lite"/>
    </source>
</evidence>
<sequence length="104" mass="11188">MSSFADIDHKAIFLGILCGGSALGLPACSGLPTRGCSHRHQILLGKHLDDIAFRGGLGQAITRVGDRCQSGSEPETERQVVIPEGRATSTTDWTDRPTRWRNAS</sequence>
<proteinExistence type="predicted"/>
<accession>A0A166SNY9</accession>
<keyword evidence="3" id="KW-1185">Reference proteome</keyword>
<name>A0A166SNY9_9AGAM</name>
<dbReference type="Proteomes" id="UP000076532">
    <property type="component" value="Unassembled WGS sequence"/>
</dbReference>
<reference evidence="2 3" key="1">
    <citation type="journal article" date="2016" name="Mol. Biol. Evol.">
        <title>Comparative Genomics of Early-Diverging Mushroom-Forming Fungi Provides Insights into the Origins of Lignocellulose Decay Capabilities.</title>
        <authorList>
            <person name="Nagy L.G."/>
            <person name="Riley R."/>
            <person name="Tritt A."/>
            <person name="Adam C."/>
            <person name="Daum C."/>
            <person name="Floudas D."/>
            <person name="Sun H."/>
            <person name="Yadav J.S."/>
            <person name="Pangilinan J."/>
            <person name="Larsson K.H."/>
            <person name="Matsuura K."/>
            <person name="Barry K."/>
            <person name="Labutti K."/>
            <person name="Kuo R."/>
            <person name="Ohm R.A."/>
            <person name="Bhattacharya S.S."/>
            <person name="Shirouzu T."/>
            <person name="Yoshinaga Y."/>
            <person name="Martin F.M."/>
            <person name="Grigoriev I.V."/>
            <person name="Hibbett D.S."/>
        </authorList>
    </citation>
    <scope>NUCLEOTIDE SEQUENCE [LARGE SCALE GENOMIC DNA]</scope>
    <source>
        <strain evidence="2 3">CBS 109695</strain>
    </source>
</reference>
<dbReference type="AlphaFoldDB" id="A0A166SNY9"/>
<evidence type="ECO:0000313" key="2">
    <source>
        <dbReference type="EMBL" id="KZP29667.1"/>
    </source>
</evidence>
<feature type="region of interest" description="Disordered" evidence="1">
    <location>
        <begin position="66"/>
        <end position="104"/>
    </location>
</feature>